<dbReference type="Proteomes" id="UP001597044">
    <property type="component" value="Unassembled WGS sequence"/>
</dbReference>
<keyword evidence="8" id="KW-1185">Reference proteome</keyword>
<protein>
    <submittedName>
        <fullName evidence="7">Translocation/assembly module TamB domain-containing protein</fullName>
    </submittedName>
</protein>
<dbReference type="InterPro" id="IPR007452">
    <property type="entry name" value="TamB_C"/>
</dbReference>
<keyword evidence="2 5" id="KW-0812">Transmembrane</keyword>
<evidence type="ECO:0000313" key="8">
    <source>
        <dbReference type="Proteomes" id="UP001597044"/>
    </source>
</evidence>
<evidence type="ECO:0000256" key="3">
    <source>
        <dbReference type="ARBA" id="ARBA00022989"/>
    </source>
</evidence>
<name>A0ABW3HDJ8_9GAMM</name>
<dbReference type="PANTHER" id="PTHR36985:SF1">
    <property type="entry name" value="TRANSLOCATION AND ASSEMBLY MODULE SUBUNIT TAMB"/>
    <property type="match status" value="1"/>
</dbReference>
<comment type="caution">
    <text evidence="7">The sequence shown here is derived from an EMBL/GenBank/DDBJ whole genome shotgun (WGS) entry which is preliminary data.</text>
</comment>
<feature type="domain" description="Translocation and assembly module TamB C-terminal" evidence="6">
    <location>
        <begin position="660"/>
        <end position="1000"/>
    </location>
</feature>
<feature type="transmembrane region" description="Helical" evidence="5">
    <location>
        <begin position="21"/>
        <end position="49"/>
    </location>
</feature>
<organism evidence="7 8">
    <name type="scientific">Paraperlucidibaca wandonensis</name>
    <dbReference type="NCBI Taxonomy" id="1268273"/>
    <lineage>
        <taxon>Bacteria</taxon>
        <taxon>Pseudomonadati</taxon>
        <taxon>Pseudomonadota</taxon>
        <taxon>Gammaproteobacteria</taxon>
        <taxon>Moraxellales</taxon>
        <taxon>Moraxellaceae</taxon>
        <taxon>Paraperlucidibaca</taxon>
    </lineage>
</organism>
<keyword evidence="3 5" id="KW-1133">Transmembrane helix</keyword>
<dbReference type="Pfam" id="PF04357">
    <property type="entry name" value="TamB"/>
    <property type="match status" value="1"/>
</dbReference>
<evidence type="ECO:0000313" key="7">
    <source>
        <dbReference type="EMBL" id="MFD0949526.1"/>
    </source>
</evidence>
<reference evidence="8" key="1">
    <citation type="journal article" date="2019" name="Int. J. Syst. Evol. Microbiol.">
        <title>The Global Catalogue of Microorganisms (GCM) 10K type strain sequencing project: providing services to taxonomists for standard genome sequencing and annotation.</title>
        <authorList>
            <consortium name="The Broad Institute Genomics Platform"/>
            <consortium name="The Broad Institute Genome Sequencing Center for Infectious Disease"/>
            <person name="Wu L."/>
            <person name="Ma J."/>
        </authorList>
    </citation>
    <scope>NUCLEOTIDE SEQUENCE [LARGE SCALE GENOMIC DNA]</scope>
    <source>
        <strain evidence="8">CCUG 63419</strain>
    </source>
</reference>
<evidence type="ECO:0000256" key="2">
    <source>
        <dbReference type="ARBA" id="ARBA00022692"/>
    </source>
</evidence>
<dbReference type="RefSeq" id="WP_379069317.1">
    <property type="nucleotide sequence ID" value="NZ_JBHTIT010000001.1"/>
</dbReference>
<comment type="subcellular location">
    <subcellularLocation>
        <location evidence="1">Membrane</location>
        <topology evidence="1">Single-pass membrane protein</topology>
    </subcellularLocation>
</comment>
<proteinExistence type="predicted"/>
<dbReference type="PANTHER" id="PTHR36985">
    <property type="entry name" value="TRANSLOCATION AND ASSEMBLY MODULE SUBUNIT TAMB"/>
    <property type="match status" value="1"/>
</dbReference>
<sequence length="1000" mass="108100">MTEELKPNTPISKARGVLAFILAWLWRLSSTILFYVVLLLVITAGIVFFSESAPRWIWQQAQSMVPDLELDGLSGSLATGLSVDKLAWHNASTAVQVEKLELALSYSQLLAGRLVIANVQADSVSAQALKASEPEVFVPPTISLPLLWGLSNAHIKQLHWSAFEAEPLTLDDIKLSARGHGRSITIDQLSLAYSEWKLQLQAELALKQQWPLSASVTIASSTMPSQRISLAGDLSALRAKLRGPAKYPVAFDATVNALLPTLPFRGRISWPQWQPPGQDDWRLAPGAMTFAGSTEQGELALDLRANLLKSSSLEWPKNVPRTAHLAGPLRWQSPESSLKASIDWRGKLGKEPWTIVAQFDQAKTAQTLVNMRLANALISAKGWPDSGLMASIHVPRLQRFQTQIAGALTADAQWRGAWPDGQGKANILLKHLAQYSADKVAQPLLNQAKIKLDGRVEKHNLSLDILADQGALSLQAAGGLALKTLVWEGQLKQAKLAPKQSRWQLNKPVALSLSAKHSHLEQACWKQIDPAFSAWFVCVKADLDPKQWLANLAVQAPKGGGLTASFRRNPTLAEPPLDADIKWQDINLAELPMALPEGLAFAGRSDGEIRASGTLDKPVLTGQWSLGANLSWPRYGLEWPELVVDGRLAGQRATWTANVKDSSNGQLAITGEATWQPDIRVKTQISGGAMAFAYAPWVQGKVSPTLDIAWLDEQLTINGEVVVNKADITLKSLAAGAPKPSSDVVIVRNRSGREIALSDTPNGLPLNLRVRVMLGEGITLTGYGLDAGLRGQLLLTQTPNTSLAANGEISLKPDAKFAAYGQRLTIEQGRLLFAGPLTTPDIRLTASREIDGIKVGVNVIGQAPKPAITLTSDSPMSQDEILSYLVLGRSLGNKQETSAADKQALALSAALNLTGKTGAIGMLGERLGLSDLTIGTQGDSDSTEVAVSGRLSEKVWLSIGRGVFQPSQSVTVRYQINRRLSLEALSALESAITLFYSWRF</sequence>
<accession>A0ABW3HDJ8</accession>
<evidence type="ECO:0000256" key="4">
    <source>
        <dbReference type="ARBA" id="ARBA00023136"/>
    </source>
</evidence>
<dbReference type="EMBL" id="JBHTIT010000001">
    <property type="protein sequence ID" value="MFD0949526.1"/>
    <property type="molecule type" value="Genomic_DNA"/>
</dbReference>
<gene>
    <name evidence="7" type="ORF">ACFQ0F_03820</name>
</gene>
<evidence type="ECO:0000259" key="6">
    <source>
        <dbReference type="Pfam" id="PF04357"/>
    </source>
</evidence>
<keyword evidence="4 5" id="KW-0472">Membrane</keyword>
<evidence type="ECO:0000256" key="1">
    <source>
        <dbReference type="ARBA" id="ARBA00004167"/>
    </source>
</evidence>
<evidence type="ECO:0000256" key="5">
    <source>
        <dbReference type="SAM" id="Phobius"/>
    </source>
</evidence>